<name>A0A934W7P2_9BURK</name>
<dbReference type="AlphaFoldDB" id="A0A934W7P2"/>
<dbReference type="RefSeq" id="WP_200596163.1">
    <property type="nucleotide sequence ID" value="NZ_JAEPBG010000013.1"/>
</dbReference>
<gene>
    <name evidence="1" type="ORF">JJB74_23930</name>
</gene>
<sequence length="81" mass="9087">MMKAGKTTSGVMNIMDHSGHKQLHWNVEELEDIAVARKTFDKLVSRGYSAFGSRENEPKHLIRDFDPTMKEVVMVPVTVGG</sequence>
<organism evidence="1 2">
    <name type="scientific">Noviherbaspirillum pedocola</name>
    <dbReference type="NCBI Taxonomy" id="2801341"/>
    <lineage>
        <taxon>Bacteria</taxon>
        <taxon>Pseudomonadati</taxon>
        <taxon>Pseudomonadota</taxon>
        <taxon>Betaproteobacteria</taxon>
        <taxon>Burkholderiales</taxon>
        <taxon>Oxalobacteraceae</taxon>
        <taxon>Noviherbaspirillum</taxon>
    </lineage>
</organism>
<reference evidence="1" key="1">
    <citation type="submission" date="2021-01" db="EMBL/GenBank/DDBJ databases">
        <title>Genome sequence of strain Noviherbaspirillum sp. DKR-6.</title>
        <authorList>
            <person name="Chaudhary D.K."/>
        </authorList>
    </citation>
    <scope>NUCLEOTIDE SEQUENCE</scope>
    <source>
        <strain evidence="1">DKR-6</strain>
    </source>
</reference>
<dbReference type="EMBL" id="JAEPBG010000013">
    <property type="protein sequence ID" value="MBK4737682.1"/>
    <property type="molecule type" value="Genomic_DNA"/>
</dbReference>
<evidence type="ECO:0000313" key="2">
    <source>
        <dbReference type="Proteomes" id="UP000622890"/>
    </source>
</evidence>
<keyword evidence="2" id="KW-1185">Reference proteome</keyword>
<dbReference type="Proteomes" id="UP000622890">
    <property type="component" value="Unassembled WGS sequence"/>
</dbReference>
<evidence type="ECO:0000313" key="1">
    <source>
        <dbReference type="EMBL" id="MBK4737682.1"/>
    </source>
</evidence>
<proteinExistence type="predicted"/>
<accession>A0A934W7P2</accession>
<protein>
    <submittedName>
        <fullName evidence="1">Uncharacterized protein</fullName>
    </submittedName>
</protein>
<comment type="caution">
    <text evidence="1">The sequence shown here is derived from an EMBL/GenBank/DDBJ whole genome shotgun (WGS) entry which is preliminary data.</text>
</comment>